<dbReference type="InterPro" id="IPR036477">
    <property type="entry name" value="Formyl_transf_N_sf"/>
</dbReference>
<gene>
    <name evidence="5" type="primary">fmt</name>
    <name evidence="8" type="ORF">K668_03365</name>
</gene>
<comment type="similarity">
    <text evidence="1 5">Belongs to the Fmt family.</text>
</comment>
<dbReference type="CDD" id="cd08646">
    <property type="entry name" value="FMT_core_Met-tRNA-FMT_N"/>
    <property type="match status" value="1"/>
</dbReference>
<dbReference type="PANTHER" id="PTHR11138:SF5">
    <property type="entry name" value="METHIONYL-TRNA FORMYLTRANSFERASE, MITOCHONDRIAL"/>
    <property type="match status" value="1"/>
</dbReference>
<evidence type="ECO:0000259" key="7">
    <source>
        <dbReference type="Pfam" id="PF02911"/>
    </source>
</evidence>
<dbReference type="Proteomes" id="UP000027182">
    <property type="component" value="Chromosome"/>
</dbReference>
<dbReference type="InterPro" id="IPR005794">
    <property type="entry name" value="Fmt"/>
</dbReference>
<dbReference type="EMBL" id="CP005933">
    <property type="protein sequence ID" value="AIA34243.1"/>
    <property type="molecule type" value="Genomic_DNA"/>
</dbReference>
<dbReference type="NCBIfam" id="TIGR00460">
    <property type="entry name" value="fmt"/>
    <property type="match status" value="1"/>
</dbReference>
<dbReference type="InterPro" id="IPR011034">
    <property type="entry name" value="Formyl_transferase-like_C_sf"/>
</dbReference>
<proteinExistence type="inferred from homology"/>
<dbReference type="EC" id="2.1.2.9" evidence="2 5"/>
<sequence length="279" mass="31342">MKILLAGTPEFAVPIFEKIINNFEVVGIVSQPDKPNKRGRILTSTPTKVLAQKYNIKCFQPEKIGQIADELKALDYDYLVTAAFGQLIPTSVLQIAKKLNLNVHGSILPKYRGAAPVQHALLNNDKTTGVSLMEMVKAMDAGDVFAKIEFEIDERDTASSLLRKISLLSAEKIVDWLNKIDKGELAREVQDESKVTFSPKLNKEDAEITKDLTCDEAINKIRAYEYNPGAYIYINDKRVKLFFATKKVVKAGLKFDLADGSIYAVDYQFDSKKRVKLEY</sequence>
<dbReference type="Pfam" id="PF00551">
    <property type="entry name" value="Formyl_trans_N"/>
    <property type="match status" value="1"/>
</dbReference>
<evidence type="ECO:0000313" key="9">
    <source>
        <dbReference type="Proteomes" id="UP000027182"/>
    </source>
</evidence>
<evidence type="ECO:0000256" key="4">
    <source>
        <dbReference type="ARBA" id="ARBA00022917"/>
    </source>
</evidence>
<evidence type="ECO:0000256" key="5">
    <source>
        <dbReference type="HAMAP-Rule" id="MF_00182"/>
    </source>
</evidence>
<dbReference type="InterPro" id="IPR041711">
    <property type="entry name" value="Met-tRNA-FMT_N"/>
</dbReference>
<evidence type="ECO:0000256" key="1">
    <source>
        <dbReference type="ARBA" id="ARBA00010699"/>
    </source>
</evidence>
<comment type="function">
    <text evidence="5">Attaches a formyl group to the free amino group of methionyl-tRNA(fMet). The formyl group appears to play a dual role in the initiator identity of N-formylmethionyl-tRNA by promoting its recognition by IF2 and preventing the misappropriation of this tRNA by the elongation apparatus.</text>
</comment>
<evidence type="ECO:0000256" key="2">
    <source>
        <dbReference type="ARBA" id="ARBA00012261"/>
    </source>
</evidence>
<dbReference type="KEGG" id="mbq:K668_03365"/>
<feature type="domain" description="Formyl transferase N-terminal" evidence="6">
    <location>
        <begin position="3"/>
        <end position="168"/>
    </location>
</feature>
<dbReference type="AlphaFoldDB" id="A0A059Y4X7"/>
<dbReference type="InterPro" id="IPR005793">
    <property type="entry name" value="Formyl_trans_C"/>
</dbReference>
<name>A0A059Y4X7_MYCBV</name>
<dbReference type="PATRIC" id="fig|1316930.3.peg.687"/>
<reference evidence="8 9" key="1">
    <citation type="submission" date="2013-04" db="EMBL/GenBank/DDBJ databases">
        <authorList>
            <person name="Lin L."/>
            <person name="Zeng Z."/>
            <person name="Xie J."/>
            <person name="Luo L."/>
            <person name="Yang Z."/>
            <person name="Liang W."/>
            <person name="Lin H."/>
            <person name="Dong C."/>
            <person name="Sun Y."/>
        </authorList>
    </citation>
    <scope>NUCLEOTIDE SEQUENCE [LARGE SCALE GENOMIC DNA]</scope>
    <source>
        <strain evidence="8 9">CQ-W70</strain>
    </source>
</reference>
<evidence type="ECO:0000256" key="3">
    <source>
        <dbReference type="ARBA" id="ARBA00022679"/>
    </source>
</evidence>
<keyword evidence="4 5" id="KW-0648">Protein biosynthesis</keyword>
<dbReference type="Gene3D" id="3.40.50.12230">
    <property type="match status" value="1"/>
</dbReference>
<protein>
    <recommendedName>
        <fullName evidence="2 5">Methionyl-tRNA formyltransferase</fullName>
        <ecNumber evidence="2 5">2.1.2.9</ecNumber>
    </recommendedName>
</protein>
<dbReference type="PANTHER" id="PTHR11138">
    <property type="entry name" value="METHIONYL-TRNA FORMYLTRANSFERASE"/>
    <property type="match status" value="1"/>
</dbReference>
<evidence type="ECO:0000259" key="6">
    <source>
        <dbReference type="Pfam" id="PF00551"/>
    </source>
</evidence>
<dbReference type="GO" id="GO:0005829">
    <property type="term" value="C:cytosol"/>
    <property type="evidence" value="ECO:0007669"/>
    <property type="project" value="TreeGrafter"/>
</dbReference>
<accession>A0A059Y4X7</accession>
<organism evidence="8 9">
    <name type="scientific">Mycoplasmopsis bovis CQ-W70</name>
    <dbReference type="NCBI Taxonomy" id="1316930"/>
    <lineage>
        <taxon>Bacteria</taxon>
        <taxon>Bacillati</taxon>
        <taxon>Mycoplasmatota</taxon>
        <taxon>Mycoplasmoidales</taxon>
        <taxon>Metamycoplasmataceae</taxon>
        <taxon>Mycoplasmopsis</taxon>
    </lineage>
</organism>
<dbReference type="InterPro" id="IPR002376">
    <property type="entry name" value="Formyl_transf_N"/>
</dbReference>
<dbReference type="HOGENOM" id="CLU_033347_1_1_14"/>
<dbReference type="GO" id="GO:0004479">
    <property type="term" value="F:methionyl-tRNA formyltransferase activity"/>
    <property type="evidence" value="ECO:0007669"/>
    <property type="project" value="UniProtKB-UniRule"/>
</dbReference>
<dbReference type="SUPFAM" id="SSF50486">
    <property type="entry name" value="FMT C-terminal domain-like"/>
    <property type="match status" value="1"/>
</dbReference>
<dbReference type="SUPFAM" id="SSF53328">
    <property type="entry name" value="Formyltransferase"/>
    <property type="match status" value="1"/>
</dbReference>
<evidence type="ECO:0000313" key="8">
    <source>
        <dbReference type="EMBL" id="AIA34243.1"/>
    </source>
</evidence>
<dbReference type="RefSeq" id="WP_013955000.1">
    <property type="nucleotide sequence ID" value="NZ_CP005933.1"/>
</dbReference>
<keyword evidence="3 5" id="KW-0808">Transferase</keyword>
<comment type="catalytic activity">
    <reaction evidence="5">
        <text>L-methionyl-tRNA(fMet) + (6R)-10-formyltetrahydrofolate = N-formyl-L-methionyl-tRNA(fMet) + (6S)-5,6,7,8-tetrahydrofolate + H(+)</text>
        <dbReference type="Rhea" id="RHEA:24380"/>
        <dbReference type="Rhea" id="RHEA-COMP:9952"/>
        <dbReference type="Rhea" id="RHEA-COMP:9953"/>
        <dbReference type="ChEBI" id="CHEBI:15378"/>
        <dbReference type="ChEBI" id="CHEBI:57453"/>
        <dbReference type="ChEBI" id="CHEBI:78530"/>
        <dbReference type="ChEBI" id="CHEBI:78844"/>
        <dbReference type="ChEBI" id="CHEBI:195366"/>
        <dbReference type="EC" id="2.1.2.9"/>
    </reaction>
</comment>
<dbReference type="Pfam" id="PF02911">
    <property type="entry name" value="Formyl_trans_C"/>
    <property type="match status" value="1"/>
</dbReference>
<feature type="binding site" evidence="5">
    <location>
        <begin position="106"/>
        <end position="109"/>
    </location>
    <ligand>
        <name>(6S)-5,6,7,8-tetrahydrofolate</name>
        <dbReference type="ChEBI" id="CHEBI:57453"/>
    </ligand>
</feature>
<feature type="domain" description="Formyl transferase C-terminal" evidence="7">
    <location>
        <begin position="200"/>
        <end position="247"/>
    </location>
</feature>
<dbReference type="HAMAP" id="MF_00182">
    <property type="entry name" value="Formyl_trans"/>
    <property type="match status" value="1"/>
</dbReference>